<feature type="transmembrane region" description="Helical" evidence="3">
    <location>
        <begin position="1423"/>
        <end position="1445"/>
    </location>
</feature>
<dbReference type="InterPro" id="IPR002110">
    <property type="entry name" value="Ankyrin_rpt"/>
</dbReference>
<organism evidence="4 5">
    <name type="scientific">Chloropicon primus</name>
    <dbReference type="NCBI Taxonomy" id="1764295"/>
    <lineage>
        <taxon>Eukaryota</taxon>
        <taxon>Viridiplantae</taxon>
        <taxon>Chlorophyta</taxon>
        <taxon>Chloropicophyceae</taxon>
        <taxon>Chloropicales</taxon>
        <taxon>Chloropicaceae</taxon>
        <taxon>Chloropicon</taxon>
    </lineage>
</organism>
<gene>
    <name evidence="4" type="ORF">A3770_18p82900</name>
</gene>
<dbReference type="EMBL" id="CP031051">
    <property type="protein sequence ID" value="QDZ25772.1"/>
    <property type="molecule type" value="Genomic_DNA"/>
</dbReference>
<evidence type="ECO:0000313" key="5">
    <source>
        <dbReference type="Proteomes" id="UP000316726"/>
    </source>
</evidence>
<dbReference type="Pfam" id="PF12796">
    <property type="entry name" value="Ank_2"/>
    <property type="match status" value="1"/>
</dbReference>
<dbReference type="OrthoDB" id="194358at2759"/>
<dbReference type="Proteomes" id="UP000316726">
    <property type="component" value="Chromosome 18"/>
</dbReference>
<feature type="transmembrane region" description="Helical" evidence="3">
    <location>
        <begin position="1332"/>
        <end position="1356"/>
    </location>
</feature>
<reference evidence="4 5" key="1">
    <citation type="submission" date="2018-07" db="EMBL/GenBank/DDBJ databases">
        <title>The complete nuclear genome of the prasinophyte Chloropicon primus (CCMP1205).</title>
        <authorList>
            <person name="Pombert J.-F."/>
            <person name="Otis C."/>
            <person name="Turmel M."/>
            <person name="Lemieux C."/>
        </authorList>
    </citation>
    <scope>NUCLEOTIDE SEQUENCE [LARGE SCALE GENOMIC DNA]</scope>
    <source>
        <strain evidence="4 5">CCMP1205</strain>
    </source>
</reference>
<evidence type="ECO:0000256" key="3">
    <source>
        <dbReference type="SAM" id="Phobius"/>
    </source>
</evidence>
<dbReference type="SMART" id="SM00028">
    <property type="entry name" value="TPR"/>
    <property type="match status" value="7"/>
</dbReference>
<feature type="compositionally biased region" description="Polar residues" evidence="2">
    <location>
        <begin position="1966"/>
        <end position="1976"/>
    </location>
</feature>
<feature type="transmembrane region" description="Helical" evidence="3">
    <location>
        <begin position="1674"/>
        <end position="1698"/>
    </location>
</feature>
<evidence type="ECO:0000313" key="4">
    <source>
        <dbReference type="EMBL" id="QDZ25772.1"/>
    </source>
</evidence>
<accession>A0A5B8N125</accession>
<proteinExistence type="predicted"/>
<feature type="compositionally biased region" description="Polar residues" evidence="2">
    <location>
        <begin position="1909"/>
        <end position="1937"/>
    </location>
</feature>
<name>A0A5B8N125_9CHLO</name>
<feature type="transmembrane region" description="Helical" evidence="3">
    <location>
        <begin position="1487"/>
        <end position="1511"/>
    </location>
</feature>
<dbReference type="PANTHER" id="PTHR10098">
    <property type="entry name" value="RAPSYN-RELATED"/>
    <property type="match status" value="1"/>
</dbReference>
<feature type="transmembrane region" description="Helical" evidence="3">
    <location>
        <begin position="1736"/>
        <end position="1752"/>
    </location>
</feature>
<feature type="region of interest" description="Disordered" evidence="2">
    <location>
        <begin position="1904"/>
        <end position="1976"/>
    </location>
</feature>
<dbReference type="InterPro" id="IPR036770">
    <property type="entry name" value="Ankyrin_rpt-contain_sf"/>
</dbReference>
<dbReference type="Pfam" id="PF13424">
    <property type="entry name" value="TPR_12"/>
    <property type="match status" value="1"/>
</dbReference>
<dbReference type="SUPFAM" id="SSF48403">
    <property type="entry name" value="Ankyrin repeat"/>
    <property type="match status" value="1"/>
</dbReference>
<protein>
    <submittedName>
        <fullName evidence="4">Uncharacterized protein</fullName>
    </submittedName>
</protein>
<feature type="repeat" description="TPR" evidence="1">
    <location>
        <begin position="339"/>
        <end position="372"/>
    </location>
</feature>
<keyword evidence="3" id="KW-1133">Transmembrane helix</keyword>
<dbReference type="InterPro" id="IPR019734">
    <property type="entry name" value="TPR_rpt"/>
</dbReference>
<sequence length="1976" mass="221774">MEETEKEILFVQMALDDARAKGNDKYVVPALIKLGLLQFQLATQTAKEKQKEKEGALKEADKHLNEAIFEGKKLKFDIENSDLILIRERLCSIAEHNGKYDEVDKQLGLLERLAKTCKDGECMRRTKNGLCFVRLKQKRWQDVFDLTVSQLEAYDEAKGWVEKEALRLFRFLADAINHLQPSDEISAALHRFRKDKRFVDMDGFKPIILRAACTCLNKRKDYKELCKVASDYAAELKTKQGSERQAAEMFRLSAIAYNNLGSYEEARKQAGIGKGVLAERKAQEDRVTWYLCSKEEVKALNHTKNFREMVEVMTGAEEHLEVFVKTHKVAAGSEGKEECTFYTNLGYAHHQLGNQSEALARYEKAINVAKETNQLTSKFFGTILTCGNIALEMEKTSWGIVFLGRFLQMMKDENEDLACKALVLRAKLFVQNKKYQDALDSLEEAWKFCEEPDPSKMVDASVALGPGGKNTKMALMVAAEMAEIYKVLDNNNKYCTWKETEIQLCRESGSPLETVNTKINFISNLIASNSADMKTMLQKHFREASELVKMYPDELKDCGEQLSKLYVSLLACDDLVDKEFSDKLLDSDLSAMSKFNIAVTEIKTHIGKGRLKDAEGGVEKLEGLVTTVHDEVDLLLIKATLATKKGELEAAGKLLEDAIATAGEGKDETALKLKASALKQSGGNLNIRGQYDQSLKRLQEAMAIYIEVGDKVGELGALSAIGYVYLDLKEDSRAESAFQQTLDFANSTGDKEALCNSLLDLGNLYINSREIVKAEGHVTRALKIAEDLKIEYNVARAYAAMCNIEFAKKDYKKSFEFANKAKGLLASSEDAVFAARLLANLGNIYDKLGNKGAGGSSTMEFHKKNLEFAKESGDNVLYCNSLMTLGDMVNKNIVALLEKEAEDDTGNHIYVTGDILQKALNYYNECLVVARRNQDLTSEGNALRGIAGTKRLEISSRMYVRKAIDSRSTSGRFTMGFRRLMSRPRRTITGRMAMNARRKAAGSMQREMNLASTQYLLWAAKVGELSRIKELIKLQKVDPDTSDELQYTALHLSAQEGHLPVVKYLIEDAKANAQCETVHFDTPYALALSRGRKEVSDYLKDIAGVLPFVKSKVMKEVEERRTSGITGDYRQFSEYHRLAWNGQISQDLKDHDEFDIFKRTTLMMAAYQGKVGWVKVKLDEDPASVVKKDTEDWNALHWCCAGTAGDVDAYIQIAELLLGVQTSILRDRDTKGLKPYQLALKTGNKKVAHLLQVRYQARMDNFLLPLVRSASFLFIMMLYGFFFPLFVTVGYLRRRRIARILGKIPQTCFQILSPSQKMVFQKAQRIGLNERVIFFLVLPFFLFMWVYPTVLVLGILPSMGDDDKIRGSILYLLGVYYVLIALFLFFSTIKCFHEKELRNVRHPRKRIRMKILPNDFRTSGTRAVINVVRIVICVFDFLAFANFGIPKNLLDIVGSQSSDEYSVLDEWKGFGSQIILDFRRNTFVYSFWLGVFTVGVWFLLSTYLGSSMVILHNKKLGKMFPFVQPDFFSKIPGLSSIVPILAVAAVLPVSSIFFRALDCAYVSQGDLSGLRSGTLFFQQRGVDMSLLQLPPHMDSNFNLVAHCAQLGINETALLPVEWQHCPQESYTVPCSTQFLNGLENQKFRCCPVTECPKGFGSCLESQRDVKCWGGEHNLYSLVGLTYLMYYIPSCVVIGIYFMEPDEDVNDIRFTGAYMMLEIALKWIMSLLYTFFDRLPIITQIGCITVTGALAYANYRIQPCKSIWSMNHYRSSAYALNCWIAVSALVGVILKQKGVKAASVVGIEVSIWIIMLVLGGGLIVVVTLMIHASKLKVPISKLFSKVMENSKNEAIKERRETEMMKANGGPGVKNSVVLNPLSSHESAGQRLHAMTMDIELAQFSDKTKVGKTSIIKTENPLSRSPMSSIDETANPVSQSPRTSVDEKANPLAQSPKTSVDEKANPLASIDEQATATSNASD</sequence>
<dbReference type="SMART" id="SM00248">
    <property type="entry name" value="ANK"/>
    <property type="match status" value="3"/>
</dbReference>
<feature type="transmembrane region" description="Helical" evidence="3">
    <location>
        <begin position="1804"/>
        <end position="1827"/>
    </location>
</feature>
<evidence type="ECO:0000256" key="2">
    <source>
        <dbReference type="SAM" id="MobiDB-lite"/>
    </source>
</evidence>
<evidence type="ECO:0000256" key="1">
    <source>
        <dbReference type="PROSITE-ProRule" id="PRU00339"/>
    </source>
</evidence>
<dbReference type="Gene3D" id="1.25.40.20">
    <property type="entry name" value="Ankyrin repeat-containing domain"/>
    <property type="match status" value="2"/>
</dbReference>
<keyword evidence="3" id="KW-0812">Transmembrane</keyword>
<keyword evidence="3" id="KW-0472">Membrane</keyword>
<dbReference type="STRING" id="1764295.A0A5B8N125"/>
<keyword evidence="5" id="KW-1185">Reference proteome</keyword>
<dbReference type="PANTHER" id="PTHR10098:SF108">
    <property type="entry name" value="TETRATRICOPEPTIDE REPEAT PROTEIN 28"/>
    <property type="match status" value="1"/>
</dbReference>
<dbReference type="Pfam" id="PF13374">
    <property type="entry name" value="TPR_10"/>
    <property type="match status" value="1"/>
</dbReference>
<feature type="transmembrane region" description="Helical" evidence="3">
    <location>
        <begin position="1272"/>
        <end position="1292"/>
    </location>
</feature>
<dbReference type="SUPFAM" id="SSF48452">
    <property type="entry name" value="TPR-like"/>
    <property type="match status" value="2"/>
</dbReference>
<feature type="transmembrane region" description="Helical" evidence="3">
    <location>
        <begin position="1531"/>
        <end position="1554"/>
    </location>
</feature>
<keyword evidence="1" id="KW-0802">TPR repeat</keyword>
<dbReference type="Gene3D" id="1.25.40.10">
    <property type="entry name" value="Tetratricopeptide repeat domain"/>
    <property type="match status" value="3"/>
</dbReference>
<dbReference type="PROSITE" id="PS50005">
    <property type="entry name" value="TPR"/>
    <property type="match status" value="1"/>
</dbReference>
<feature type="transmembrane region" description="Helical" evidence="3">
    <location>
        <begin position="1710"/>
        <end position="1730"/>
    </location>
</feature>
<feature type="transmembrane region" description="Helical" evidence="3">
    <location>
        <begin position="1772"/>
        <end position="1789"/>
    </location>
</feature>
<feature type="transmembrane region" description="Helical" evidence="3">
    <location>
        <begin position="1368"/>
        <end position="1389"/>
    </location>
</feature>
<dbReference type="InterPro" id="IPR011990">
    <property type="entry name" value="TPR-like_helical_dom_sf"/>
</dbReference>